<keyword evidence="1" id="KW-0159">Chromosome partition</keyword>
<protein>
    <submittedName>
        <fullName evidence="3">ParB-like chromosome segregation protein Spo0J</fullName>
    </submittedName>
</protein>
<dbReference type="Gene3D" id="3.90.1530.10">
    <property type="entry name" value="Conserved hypothetical protein from pyrococcus furiosus pfu- 392566-001, ParB domain"/>
    <property type="match status" value="1"/>
</dbReference>
<dbReference type="InterPro" id="IPR041468">
    <property type="entry name" value="HTH_ParB/Spo0J"/>
</dbReference>
<dbReference type="InterPro" id="IPR036086">
    <property type="entry name" value="ParB/Sulfiredoxin_sf"/>
</dbReference>
<dbReference type="PANTHER" id="PTHR33375:SF1">
    <property type="entry name" value="CHROMOSOME-PARTITIONING PROTEIN PARB-RELATED"/>
    <property type="match status" value="1"/>
</dbReference>
<accession>A0A4R3U7C6</accession>
<dbReference type="SMART" id="SM00470">
    <property type="entry name" value="ParB"/>
    <property type="match status" value="1"/>
</dbReference>
<dbReference type="InterPro" id="IPR050336">
    <property type="entry name" value="Chromosome_partition/occlusion"/>
</dbReference>
<dbReference type="SUPFAM" id="SSF110849">
    <property type="entry name" value="ParB/Sulfiredoxin"/>
    <property type="match status" value="1"/>
</dbReference>
<reference evidence="3 4" key="1">
    <citation type="submission" date="2019-03" db="EMBL/GenBank/DDBJ databases">
        <title>Genomic Encyclopedia of Type Strains, Phase IV (KMG-IV): sequencing the most valuable type-strain genomes for metagenomic binning, comparative biology and taxonomic classification.</title>
        <authorList>
            <person name="Goeker M."/>
        </authorList>
    </citation>
    <scope>NUCLEOTIDE SEQUENCE [LARGE SCALE GENOMIC DNA]</scope>
    <source>
        <strain evidence="3 4">DSM 654</strain>
    </source>
</reference>
<gene>
    <name evidence="3" type="ORF">EV671_10714</name>
</gene>
<dbReference type="PANTHER" id="PTHR33375">
    <property type="entry name" value="CHROMOSOME-PARTITIONING PROTEIN PARB-RELATED"/>
    <property type="match status" value="1"/>
</dbReference>
<evidence type="ECO:0000313" key="4">
    <source>
        <dbReference type="Proteomes" id="UP000295110"/>
    </source>
</evidence>
<name>A0A4R3U7C6_ROSSA</name>
<dbReference type="EMBL" id="SMBU01000071">
    <property type="protein sequence ID" value="TCU81819.1"/>
    <property type="molecule type" value="Genomic_DNA"/>
</dbReference>
<dbReference type="Pfam" id="PF17762">
    <property type="entry name" value="HTH_ParB"/>
    <property type="match status" value="1"/>
</dbReference>
<feature type="domain" description="ParB-like N-terminal" evidence="2">
    <location>
        <begin position="7"/>
        <end position="102"/>
    </location>
</feature>
<sequence length="297" mass="32813">MVNRPDGDIEIERLQLRFVGARVSDERAVKRLMQSIDACGQLVACIAVEDDGAQAVPVLIDGYRRVAALRRLGRDTARVQCCQCTVGQALAQLLACAQSRALAAIEQALLLRELIEAQQLSQRDAARQCGRDVSWVQRRLLLLQALPDAVLEAVRGAGVSSWAAVRVFVPLARANSDHAHRLLASLGAQRLSTRELRAWFEHYQGAQCAQRERMVEHPRLFIDSLHERERERQAQRLRDGPERELVGELGQLQALLGRARRRLAPLNAPVAAPLARACAGVHAVLPEVASELARLVP</sequence>
<dbReference type="OrthoDB" id="9180330at2"/>
<evidence type="ECO:0000256" key="1">
    <source>
        <dbReference type="ARBA" id="ARBA00022829"/>
    </source>
</evidence>
<dbReference type="GO" id="GO:0007059">
    <property type="term" value="P:chromosome segregation"/>
    <property type="evidence" value="ECO:0007669"/>
    <property type="project" value="UniProtKB-KW"/>
</dbReference>
<dbReference type="Gene3D" id="1.10.10.2830">
    <property type="match status" value="1"/>
</dbReference>
<evidence type="ECO:0000313" key="3">
    <source>
        <dbReference type="EMBL" id="TCU81819.1"/>
    </source>
</evidence>
<dbReference type="InterPro" id="IPR003115">
    <property type="entry name" value="ParB_N"/>
</dbReference>
<dbReference type="GO" id="GO:0005694">
    <property type="term" value="C:chromosome"/>
    <property type="evidence" value="ECO:0007669"/>
    <property type="project" value="TreeGrafter"/>
</dbReference>
<proteinExistence type="predicted"/>
<keyword evidence="4" id="KW-1185">Reference proteome</keyword>
<dbReference type="SUPFAM" id="SSF109709">
    <property type="entry name" value="KorB DNA-binding domain-like"/>
    <property type="match status" value="1"/>
</dbReference>
<organism evidence="3 4">
    <name type="scientific">Roseateles saccharophilus</name>
    <name type="common">Pseudomonas saccharophila</name>
    <dbReference type="NCBI Taxonomy" id="304"/>
    <lineage>
        <taxon>Bacteria</taxon>
        <taxon>Pseudomonadati</taxon>
        <taxon>Pseudomonadota</taxon>
        <taxon>Betaproteobacteria</taxon>
        <taxon>Burkholderiales</taxon>
        <taxon>Sphaerotilaceae</taxon>
        <taxon>Roseateles</taxon>
    </lineage>
</organism>
<dbReference type="Proteomes" id="UP000295110">
    <property type="component" value="Unassembled WGS sequence"/>
</dbReference>
<evidence type="ECO:0000259" key="2">
    <source>
        <dbReference type="SMART" id="SM00470"/>
    </source>
</evidence>
<dbReference type="RefSeq" id="WP_132576808.1">
    <property type="nucleotide sequence ID" value="NZ_CBCSGL010000109.1"/>
</dbReference>
<comment type="caution">
    <text evidence="3">The sequence shown here is derived from an EMBL/GenBank/DDBJ whole genome shotgun (WGS) entry which is preliminary data.</text>
</comment>
<dbReference type="AlphaFoldDB" id="A0A4R3U7C6"/>